<keyword evidence="1" id="KW-0479">Metal-binding</keyword>
<feature type="domain" description="4Fe-4S ferredoxin-type" evidence="4">
    <location>
        <begin position="1"/>
        <end position="29"/>
    </location>
</feature>
<keyword evidence="3" id="KW-0411">Iron-sulfur</keyword>
<gene>
    <name evidence="5" type="ORF">PM10SUCC1_11350</name>
</gene>
<evidence type="ECO:0000259" key="4">
    <source>
        <dbReference type="PROSITE" id="PS51379"/>
    </source>
</evidence>
<dbReference type="InterPro" id="IPR017896">
    <property type="entry name" value="4Fe4S_Fe-S-bd"/>
</dbReference>
<dbReference type="InterPro" id="IPR017900">
    <property type="entry name" value="4Fe4S_Fe_S_CS"/>
</dbReference>
<dbReference type="RefSeq" id="WP_281834209.1">
    <property type="nucleotide sequence ID" value="NZ_BSDY01000004.1"/>
</dbReference>
<dbReference type="Proteomes" id="UP001144471">
    <property type="component" value="Unassembled WGS sequence"/>
</dbReference>
<organism evidence="5 6">
    <name type="scientific">Propionigenium maris DSM 9537</name>
    <dbReference type="NCBI Taxonomy" id="1123000"/>
    <lineage>
        <taxon>Bacteria</taxon>
        <taxon>Fusobacteriati</taxon>
        <taxon>Fusobacteriota</taxon>
        <taxon>Fusobacteriia</taxon>
        <taxon>Fusobacteriales</taxon>
        <taxon>Fusobacteriaceae</taxon>
        <taxon>Propionigenium</taxon>
    </lineage>
</organism>
<comment type="caution">
    <text evidence="5">The sequence shown here is derived from an EMBL/GenBank/DDBJ whole genome shotgun (WGS) entry which is preliminary data.</text>
</comment>
<dbReference type="Gene3D" id="3.30.70.20">
    <property type="match status" value="1"/>
</dbReference>
<dbReference type="PROSITE" id="PS00198">
    <property type="entry name" value="4FE4S_FER_1"/>
    <property type="match status" value="2"/>
</dbReference>
<dbReference type="GO" id="GO:0046872">
    <property type="term" value="F:metal ion binding"/>
    <property type="evidence" value="ECO:0007669"/>
    <property type="project" value="UniProtKB-KW"/>
</dbReference>
<dbReference type="GO" id="GO:0051536">
    <property type="term" value="F:iron-sulfur cluster binding"/>
    <property type="evidence" value="ECO:0007669"/>
    <property type="project" value="UniProtKB-KW"/>
</dbReference>
<dbReference type="PROSITE" id="PS51379">
    <property type="entry name" value="4FE4S_FER_2"/>
    <property type="match status" value="2"/>
</dbReference>
<evidence type="ECO:0000256" key="3">
    <source>
        <dbReference type="ARBA" id="ARBA00023014"/>
    </source>
</evidence>
<dbReference type="AlphaFoldDB" id="A0A9W6LLT4"/>
<evidence type="ECO:0000256" key="1">
    <source>
        <dbReference type="ARBA" id="ARBA00022723"/>
    </source>
</evidence>
<evidence type="ECO:0000256" key="2">
    <source>
        <dbReference type="ARBA" id="ARBA00023004"/>
    </source>
</evidence>
<proteinExistence type="predicted"/>
<accession>A0A9W6LLT4</accession>
<dbReference type="EMBL" id="BSDY01000004">
    <property type="protein sequence ID" value="GLI55621.1"/>
    <property type="molecule type" value="Genomic_DNA"/>
</dbReference>
<sequence length="56" mass="5625">MYVIDKETCISCGACEGTCPVTAIAADADGKYEISDACVDCGACAGVCPVECISAQ</sequence>
<keyword evidence="2" id="KW-0408">Iron</keyword>
<dbReference type="SUPFAM" id="SSF54862">
    <property type="entry name" value="4Fe-4S ferredoxins"/>
    <property type="match status" value="1"/>
</dbReference>
<reference evidence="5" key="1">
    <citation type="submission" date="2022-12" db="EMBL/GenBank/DDBJ databases">
        <title>Reference genome sequencing for broad-spectrum identification of bacterial and archaeal isolates by mass spectrometry.</title>
        <authorList>
            <person name="Sekiguchi Y."/>
            <person name="Tourlousse D.M."/>
        </authorList>
    </citation>
    <scope>NUCLEOTIDE SEQUENCE</scope>
    <source>
        <strain evidence="5">10succ1</strain>
    </source>
</reference>
<feature type="domain" description="4Fe-4S ferredoxin-type" evidence="4">
    <location>
        <begin position="30"/>
        <end position="56"/>
    </location>
</feature>
<evidence type="ECO:0000313" key="6">
    <source>
        <dbReference type="Proteomes" id="UP001144471"/>
    </source>
</evidence>
<evidence type="ECO:0000313" key="5">
    <source>
        <dbReference type="EMBL" id="GLI55621.1"/>
    </source>
</evidence>
<protein>
    <submittedName>
        <fullName evidence="5">Ferredoxin</fullName>
    </submittedName>
</protein>
<keyword evidence="6" id="KW-1185">Reference proteome</keyword>
<dbReference type="Pfam" id="PF14697">
    <property type="entry name" value="Fer4_21"/>
    <property type="match status" value="1"/>
</dbReference>
<name>A0A9W6LLT4_9FUSO</name>